<evidence type="ECO:0000313" key="2">
    <source>
        <dbReference type="EMBL" id="RPD65167.1"/>
    </source>
</evidence>
<gene>
    <name evidence="2" type="ORF">L227DRAFT_203523</name>
</gene>
<reference evidence="2" key="1">
    <citation type="journal article" date="2018" name="Genome Biol. Evol.">
        <title>Genomics and development of Lentinus tigrinus, a white-rot wood-decaying mushroom with dimorphic fruiting bodies.</title>
        <authorList>
            <person name="Wu B."/>
            <person name="Xu Z."/>
            <person name="Knudson A."/>
            <person name="Carlson A."/>
            <person name="Chen N."/>
            <person name="Kovaka S."/>
            <person name="LaButti K."/>
            <person name="Lipzen A."/>
            <person name="Pennachio C."/>
            <person name="Riley R."/>
            <person name="Schakwitz W."/>
            <person name="Umezawa K."/>
            <person name="Ohm R.A."/>
            <person name="Grigoriev I.V."/>
            <person name="Nagy L.G."/>
            <person name="Gibbons J."/>
            <person name="Hibbett D."/>
        </authorList>
    </citation>
    <scope>NUCLEOTIDE SEQUENCE [LARGE SCALE GENOMIC DNA]</scope>
    <source>
        <strain evidence="2">ALCF2SS1-6</strain>
    </source>
</reference>
<dbReference type="GO" id="GO:0005524">
    <property type="term" value="F:ATP binding"/>
    <property type="evidence" value="ECO:0007669"/>
    <property type="project" value="InterPro"/>
</dbReference>
<protein>
    <recommendedName>
        <fullName evidence="1">Protein kinase domain-containing protein</fullName>
    </recommendedName>
</protein>
<dbReference type="GO" id="GO:0004672">
    <property type="term" value="F:protein kinase activity"/>
    <property type="evidence" value="ECO:0007669"/>
    <property type="project" value="InterPro"/>
</dbReference>
<dbReference type="InterPro" id="IPR011009">
    <property type="entry name" value="Kinase-like_dom_sf"/>
</dbReference>
<dbReference type="Gene3D" id="1.10.510.10">
    <property type="entry name" value="Transferase(Phosphotransferase) domain 1"/>
    <property type="match status" value="1"/>
</dbReference>
<organism evidence="2 3">
    <name type="scientific">Lentinus tigrinus ALCF2SS1-6</name>
    <dbReference type="NCBI Taxonomy" id="1328759"/>
    <lineage>
        <taxon>Eukaryota</taxon>
        <taxon>Fungi</taxon>
        <taxon>Dikarya</taxon>
        <taxon>Basidiomycota</taxon>
        <taxon>Agaricomycotina</taxon>
        <taxon>Agaricomycetes</taxon>
        <taxon>Polyporales</taxon>
        <taxon>Polyporaceae</taxon>
        <taxon>Lentinus</taxon>
    </lineage>
</organism>
<feature type="domain" description="Protein kinase" evidence="1">
    <location>
        <begin position="1"/>
        <end position="195"/>
    </location>
</feature>
<keyword evidence="3" id="KW-1185">Reference proteome</keyword>
<dbReference type="AlphaFoldDB" id="A0A5C2SPZ0"/>
<evidence type="ECO:0000259" key="1">
    <source>
        <dbReference type="PROSITE" id="PS50011"/>
    </source>
</evidence>
<accession>A0A5C2SPZ0</accession>
<dbReference type="OrthoDB" id="2802392at2759"/>
<evidence type="ECO:0000313" key="3">
    <source>
        <dbReference type="Proteomes" id="UP000313359"/>
    </source>
</evidence>
<dbReference type="STRING" id="1328759.A0A5C2SPZ0"/>
<dbReference type="GO" id="GO:0005634">
    <property type="term" value="C:nucleus"/>
    <property type="evidence" value="ECO:0007669"/>
    <property type="project" value="TreeGrafter"/>
</dbReference>
<dbReference type="SUPFAM" id="SSF56112">
    <property type="entry name" value="Protein kinase-like (PK-like)"/>
    <property type="match status" value="1"/>
</dbReference>
<sequence>MPCVGHYTKQLFSRWTTSQVVDRFRQIAEGLEFLHDRRIVHLDLRLSNLLLARHEDVEYHKELELGKVYIVDFSESQLLHLGPAQQPAIDLPQSIIPKPLEMQHFDPYSFDVYCLGIVLENTLKFVYKQRPTPWLLQRCAQWLIGNERGCTGVCRCRPTARRARQVLVVLQWAFRGLTLVESMLLSIRSVFSAPC</sequence>
<dbReference type="PROSITE" id="PS50011">
    <property type="entry name" value="PROTEIN_KINASE_DOM"/>
    <property type="match status" value="1"/>
</dbReference>
<dbReference type="PANTHER" id="PTHR24345">
    <property type="entry name" value="SERINE/THREONINE-PROTEIN KINASE PLK"/>
    <property type="match status" value="1"/>
</dbReference>
<dbReference type="EMBL" id="ML122252">
    <property type="protein sequence ID" value="RPD65167.1"/>
    <property type="molecule type" value="Genomic_DNA"/>
</dbReference>
<dbReference type="InterPro" id="IPR008266">
    <property type="entry name" value="Tyr_kinase_AS"/>
</dbReference>
<proteinExistence type="predicted"/>
<dbReference type="Pfam" id="PF00069">
    <property type="entry name" value="Pkinase"/>
    <property type="match status" value="1"/>
</dbReference>
<dbReference type="InterPro" id="IPR000719">
    <property type="entry name" value="Prot_kinase_dom"/>
</dbReference>
<name>A0A5C2SPZ0_9APHY</name>
<dbReference type="PROSITE" id="PS00109">
    <property type="entry name" value="PROTEIN_KINASE_TYR"/>
    <property type="match status" value="1"/>
</dbReference>
<dbReference type="Proteomes" id="UP000313359">
    <property type="component" value="Unassembled WGS sequence"/>
</dbReference>